<accession>A0A401QBC5</accession>
<evidence type="ECO:0000256" key="4">
    <source>
        <dbReference type="ARBA" id="ARBA00022692"/>
    </source>
</evidence>
<evidence type="ECO:0000256" key="11">
    <source>
        <dbReference type="RuleBase" id="RU364020"/>
    </source>
</evidence>
<dbReference type="GO" id="GO:0016051">
    <property type="term" value="P:carbohydrate biosynthetic process"/>
    <property type="evidence" value="ECO:0007669"/>
    <property type="project" value="InterPro"/>
</dbReference>
<reference evidence="12 13" key="1">
    <citation type="journal article" date="2018" name="Nat. Ecol. Evol.">
        <title>Shark genomes provide insights into elasmobranch evolution and the origin of vertebrates.</title>
        <authorList>
            <person name="Hara Y"/>
            <person name="Yamaguchi K"/>
            <person name="Onimaru K"/>
            <person name="Kadota M"/>
            <person name="Koyanagi M"/>
            <person name="Keeley SD"/>
            <person name="Tatsumi K"/>
            <person name="Tanaka K"/>
            <person name="Motone F"/>
            <person name="Kageyama Y"/>
            <person name="Nozu R"/>
            <person name="Adachi N"/>
            <person name="Nishimura O"/>
            <person name="Nakagawa R"/>
            <person name="Tanegashima C"/>
            <person name="Kiyatake I"/>
            <person name="Matsumoto R"/>
            <person name="Murakumo K"/>
            <person name="Nishida K"/>
            <person name="Terakita A"/>
            <person name="Kuratani S"/>
            <person name="Sato K"/>
            <person name="Hyodo S Kuraku.S."/>
        </authorList>
    </citation>
    <scope>NUCLEOTIDE SEQUENCE [LARGE SCALE GENOMIC DNA]</scope>
</reference>
<dbReference type="EMBL" id="BFAA01019657">
    <property type="protein sequence ID" value="GCB82652.1"/>
    <property type="molecule type" value="Genomic_DNA"/>
</dbReference>
<name>A0A401QBC5_SCYTO</name>
<comment type="subcellular location">
    <subcellularLocation>
        <location evidence="1 11">Golgi apparatus membrane</location>
        <topology evidence="1 11">Single-pass type II membrane protein</topology>
    </subcellularLocation>
</comment>
<keyword evidence="4" id="KW-0812">Transmembrane</keyword>
<keyword evidence="9 11" id="KW-0325">Glycoprotein</keyword>
<evidence type="ECO:0000256" key="8">
    <source>
        <dbReference type="ARBA" id="ARBA00023136"/>
    </source>
</evidence>
<evidence type="ECO:0000256" key="3">
    <source>
        <dbReference type="ARBA" id="ARBA00022679"/>
    </source>
</evidence>
<dbReference type="AlphaFoldDB" id="A0A401QBC5"/>
<dbReference type="PANTHER" id="PTHR12137">
    <property type="entry name" value="CARBOHYDRATE SULFOTRANSFERASE"/>
    <property type="match status" value="1"/>
</dbReference>
<keyword evidence="10 11" id="KW-0119">Carbohydrate metabolism</keyword>
<sequence length="369" mass="43166">QSYKIQQVQSDKAWSQPTKIAGKLHQSFKTAAAVSFRVEEFSNGTATKSTVHPFGEGDDLLEKRLSQQRKMRNLLLKKLFEPLISLPVDHLLNRSLATDDVQQRRKRSLADFCKKYHFSKHRTSLIRLVSRVYVEDKHKILYCEVPKAGCSNWKRVLMVLNGLALSPHNISHDFVHYGKHLRRLDSYSLQDTYEFLNTFTKVLFVRDPMERLVSAFRDKFEHPNIYYHPVFGKAILKKYRTNASAEALSTGAGVSFSEFVRYLLDPEKPVGMDIHWEPISRLCSPCLINYDFIGKFENLENDANYFLKLIDTPLPLQFPTFKDRHSTDERTTSAVVKQYLLQISPLERQQIYNFYYLDYLMFNYSKPHF</sequence>
<evidence type="ECO:0000256" key="1">
    <source>
        <dbReference type="ARBA" id="ARBA00004323"/>
    </source>
</evidence>
<dbReference type="EC" id="2.8.2.-" evidence="11"/>
<dbReference type="STRING" id="75743.A0A401QBC5"/>
<dbReference type="OrthoDB" id="2019940at2759"/>
<gene>
    <name evidence="12" type="ORF">scyTo_0021669</name>
</gene>
<dbReference type="OMA" id="HWNTSAN"/>
<organism evidence="12 13">
    <name type="scientific">Scyliorhinus torazame</name>
    <name type="common">Cloudy catshark</name>
    <name type="synonym">Catulus torazame</name>
    <dbReference type="NCBI Taxonomy" id="75743"/>
    <lineage>
        <taxon>Eukaryota</taxon>
        <taxon>Metazoa</taxon>
        <taxon>Chordata</taxon>
        <taxon>Craniata</taxon>
        <taxon>Vertebrata</taxon>
        <taxon>Chondrichthyes</taxon>
        <taxon>Elasmobranchii</taxon>
        <taxon>Galeomorphii</taxon>
        <taxon>Galeoidea</taxon>
        <taxon>Carcharhiniformes</taxon>
        <taxon>Scyliorhinidae</taxon>
        <taxon>Scyliorhinus</taxon>
    </lineage>
</organism>
<evidence type="ECO:0000256" key="5">
    <source>
        <dbReference type="ARBA" id="ARBA00022968"/>
    </source>
</evidence>
<evidence type="ECO:0000313" key="12">
    <source>
        <dbReference type="EMBL" id="GCB82652.1"/>
    </source>
</evidence>
<dbReference type="InterPro" id="IPR018011">
    <property type="entry name" value="Carb_sulfotrans_8-10"/>
</dbReference>
<dbReference type="GO" id="GO:0000139">
    <property type="term" value="C:Golgi membrane"/>
    <property type="evidence" value="ECO:0007669"/>
    <property type="project" value="UniProtKB-SubCell"/>
</dbReference>
<comment type="similarity">
    <text evidence="2 11">Belongs to the sulfotransferase 2 family.</text>
</comment>
<evidence type="ECO:0000256" key="10">
    <source>
        <dbReference type="ARBA" id="ARBA00023277"/>
    </source>
</evidence>
<dbReference type="PANTHER" id="PTHR12137:SF6">
    <property type="entry name" value="CARBOHYDRATE SULFOTRANSFERASE 9"/>
    <property type="match status" value="1"/>
</dbReference>
<evidence type="ECO:0000256" key="9">
    <source>
        <dbReference type="ARBA" id="ARBA00023180"/>
    </source>
</evidence>
<keyword evidence="8" id="KW-0472">Membrane</keyword>
<evidence type="ECO:0000256" key="2">
    <source>
        <dbReference type="ARBA" id="ARBA00006339"/>
    </source>
</evidence>
<evidence type="ECO:0000313" key="13">
    <source>
        <dbReference type="Proteomes" id="UP000288216"/>
    </source>
</evidence>
<keyword evidence="5 11" id="KW-0735">Signal-anchor</keyword>
<proteinExistence type="inferred from homology"/>
<keyword evidence="7 11" id="KW-0333">Golgi apparatus</keyword>
<dbReference type="GO" id="GO:0030166">
    <property type="term" value="P:proteoglycan biosynthetic process"/>
    <property type="evidence" value="ECO:0007669"/>
    <property type="project" value="TreeGrafter"/>
</dbReference>
<evidence type="ECO:0000256" key="6">
    <source>
        <dbReference type="ARBA" id="ARBA00022989"/>
    </source>
</evidence>
<keyword evidence="6" id="KW-1133">Transmembrane helix</keyword>
<protein>
    <recommendedName>
        <fullName evidence="11">Carbohydrate sulfotransferase</fullName>
        <ecNumber evidence="11">2.8.2.-</ecNumber>
    </recommendedName>
</protein>
<feature type="non-terminal residue" evidence="12">
    <location>
        <position position="1"/>
    </location>
</feature>
<comment type="caution">
    <text evidence="12">The sequence shown here is derived from an EMBL/GenBank/DDBJ whole genome shotgun (WGS) entry which is preliminary data.</text>
</comment>
<dbReference type="GO" id="GO:0008146">
    <property type="term" value="F:sulfotransferase activity"/>
    <property type="evidence" value="ECO:0007669"/>
    <property type="project" value="InterPro"/>
</dbReference>
<dbReference type="Pfam" id="PF03567">
    <property type="entry name" value="Sulfotransfer_2"/>
    <property type="match status" value="1"/>
</dbReference>
<evidence type="ECO:0000256" key="7">
    <source>
        <dbReference type="ARBA" id="ARBA00023034"/>
    </source>
</evidence>
<dbReference type="InterPro" id="IPR005331">
    <property type="entry name" value="Sulfotransferase"/>
</dbReference>
<keyword evidence="3 11" id="KW-0808">Transferase</keyword>
<keyword evidence="13" id="KW-1185">Reference proteome</keyword>
<dbReference type="Proteomes" id="UP000288216">
    <property type="component" value="Unassembled WGS sequence"/>
</dbReference>